<dbReference type="PANTHER" id="PTHR12155">
    <property type="entry name" value="SCHLAFEN"/>
    <property type="match status" value="1"/>
</dbReference>
<reference evidence="3" key="1">
    <citation type="submission" date="2015-07" db="EMBL/GenBank/DDBJ databases">
        <authorList>
            <person name="Liu B."/>
            <person name="Wang J."/>
            <person name="Zhu Y."/>
            <person name="Liu G."/>
            <person name="Chen Q."/>
            <person name="Lan J."/>
            <person name="Che J."/>
            <person name="Ge C."/>
            <person name="Shi H."/>
            <person name="Pan Z."/>
            <person name="Liu X."/>
        </authorList>
    </citation>
    <scope>NUCLEOTIDE SEQUENCE [LARGE SCALE GENOMIC DNA]</scope>
    <source>
        <strain evidence="3">DSM 23493</strain>
    </source>
</reference>
<name>A0A0K9FFB4_9BACI</name>
<dbReference type="InterPro" id="IPR029684">
    <property type="entry name" value="Schlafen"/>
</dbReference>
<evidence type="ECO:0000313" key="2">
    <source>
        <dbReference type="EMBL" id="KMY33209.1"/>
    </source>
</evidence>
<dbReference type="InterPro" id="IPR007421">
    <property type="entry name" value="Schlafen_AlbA_2_dom"/>
</dbReference>
<dbReference type="PANTHER" id="PTHR12155:SF41">
    <property type="entry name" value="SCHLAFEN ALBA-2 DOMAIN-CONTAINING PROTEIN"/>
    <property type="match status" value="1"/>
</dbReference>
<sequence length="178" mass="20888">MNEQKNNDFKKEGQLIVQYIQNDILKDEEYRFIEFKEIKGNNPVDSILSLVDQYAVAYLNENTKRAGKIIWGISDKERRVVGVKLTYQQRDELRRSITEKLGKIQPQIPPSVYRIDLLSLYDNNLNIINGLYIVEVNIRPYRSEYLYSTAKGEVFIKTDGGKKKLTALEIQQERKLRK</sequence>
<dbReference type="EMBL" id="LFXJ01000005">
    <property type="protein sequence ID" value="KMY33209.1"/>
    <property type="molecule type" value="Genomic_DNA"/>
</dbReference>
<gene>
    <name evidence="2" type="ORF">ACZ11_05810</name>
</gene>
<dbReference type="AlphaFoldDB" id="A0A0K9FFB4"/>
<evidence type="ECO:0000313" key="3">
    <source>
        <dbReference type="Proteomes" id="UP000037326"/>
    </source>
</evidence>
<feature type="domain" description="Schlafen AlbA-2" evidence="1">
    <location>
        <begin position="29"/>
        <end position="165"/>
    </location>
</feature>
<accession>A0A0K9FFB4</accession>
<comment type="caution">
    <text evidence="2">The sequence shown here is derived from an EMBL/GenBank/DDBJ whole genome shotgun (WGS) entry which is preliminary data.</text>
</comment>
<dbReference type="Proteomes" id="UP000037326">
    <property type="component" value="Unassembled WGS sequence"/>
</dbReference>
<proteinExistence type="predicted"/>
<organism evidence="2 3">
    <name type="scientific">Lysinibacillus xylanilyticus</name>
    <dbReference type="NCBI Taxonomy" id="582475"/>
    <lineage>
        <taxon>Bacteria</taxon>
        <taxon>Bacillati</taxon>
        <taxon>Bacillota</taxon>
        <taxon>Bacilli</taxon>
        <taxon>Bacillales</taxon>
        <taxon>Bacillaceae</taxon>
        <taxon>Lysinibacillus</taxon>
    </lineage>
</organism>
<dbReference type="Gene3D" id="3.30.950.30">
    <property type="entry name" value="Schlafen, AAA domain"/>
    <property type="match status" value="1"/>
</dbReference>
<evidence type="ECO:0000259" key="1">
    <source>
        <dbReference type="Pfam" id="PF04326"/>
    </source>
</evidence>
<dbReference type="InterPro" id="IPR038461">
    <property type="entry name" value="Schlafen_AlbA_2_dom_sf"/>
</dbReference>
<dbReference type="Pfam" id="PF04326">
    <property type="entry name" value="SLFN_AlbA_2"/>
    <property type="match status" value="1"/>
</dbReference>
<protein>
    <submittedName>
        <fullName evidence="2">ATPase AAA</fullName>
    </submittedName>
</protein>
<dbReference type="PATRIC" id="fig|582475.4.peg.608"/>